<dbReference type="Pfam" id="PF13439">
    <property type="entry name" value="Glyco_transf_4"/>
    <property type="match status" value="1"/>
</dbReference>
<proteinExistence type="predicted"/>
<feature type="domain" description="Glycosyl transferase family 1" evidence="1">
    <location>
        <begin position="215"/>
        <end position="363"/>
    </location>
</feature>
<dbReference type="GO" id="GO:0016757">
    <property type="term" value="F:glycosyltransferase activity"/>
    <property type="evidence" value="ECO:0007669"/>
    <property type="project" value="InterPro"/>
</dbReference>
<dbReference type="Gene3D" id="3.40.50.2000">
    <property type="entry name" value="Glycogen Phosphorylase B"/>
    <property type="match status" value="2"/>
</dbReference>
<name>A0AAU9EY21_9BACT</name>
<evidence type="ECO:0000313" key="4">
    <source>
        <dbReference type="Proteomes" id="UP001366166"/>
    </source>
</evidence>
<dbReference type="Pfam" id="PF00534">
    <property type="entry name" value="Glycos_transf_1"/>
    <property type="match status" value="1"/>
</dbReference>
<reference evidence="4" key="1">
    <citation type="journal article" date="2023" name="Arch. Microbiol.">
        <title>Desulfoferula mesophilus gen. nov. sp. nov., a mesophilic sulfate-reducing bacterium isolated from a brackish lake sediment.</title>
        <authorList>
            <person name="Watanabe T."/>
            <person name="Yabe T."/>
            <person name="Tsuji J.M."/>
            <person name="Fukui M."/>
        </authorList>
    </citation>
    <scope>NUCLEOTIDE SEQUENCE [LARGE SCALE GENOMIC DNA]</scope>
    <source>
        <strain evidence="4">12FAK</strain>
    </source>
</reference>
<evidence type="ECO:0000313" key="3">
    <source>
        <dbReference type="EMBL" id="BEQ16405.1"/>
    </source>
</evidence>
<dbReference type="PANTHER" id="PTHR45947:SF13">
    <property type="entry name" value="TRANSFERASE"/>
    <property type="match status" value="1"/>
</dbReference>
<dbReference type="EMBL" id="AP028679">
    <property type="protein sequence ID" value="BEQ16405.1"/>
    <property type="molecule type" value="Genomic_DNA"/>
</dbReference>
<accession>A0AAU9EY21</accession>
<dbReference type="Proteomes" id="UP001366166">
    <property type="component" value="Chromosome"/>
</dbReference>
<organism evidence="3 4">
    <name type="scientific">Desulfoferula mesophila</name>
    <dbReference type="NCBI Taxonomy" id="3058419"/>
    <lineage>
        <taxon>Bacteria</taxon>
        <taxon>Pseudomonadati</taxon>
        <taxon>Thermodesulfobacteriota</taxon>
        <taxon>Desulfarculia</taxon>
        <taxon>Desulfarculales</taxon>
        <taxon>Desulfarculaceae</taxon>
        <taxon>Desulfoferula</taxon>
    </lineage>
</organism>
<dbReference type="KEGG" id="dmp:FAK_34710"/>
<dbReference type="InterPro" id="IPR050194">
    <property type="entry name" value="Glycosyltransferase_grp1"/>
</dbReference>
<dbReference type="InterPro" id="IPR028098">
    <property type="entry name" value="Glyco_trans_4-like_N"/>
</dbReference>
<dbReference type="RefSeq" id="WP_338602179.1">
    <property type="nucleotide sequence ID" value="NZ_AP028679.1"/>
</dbReference>
<dbReference type="PANTHER" id="PTHR45947">
    <property type="entry name" value="SULFOQUINOVOSYL TRANSFERASE SQD2"/>
    <property type="match status" value="1"/>
</dbReference>
<evidence type="ECO:0000259" key="2">
    <source>
        <dbReference type="Pfam" id="PF13439"/>
    </source>
</evidence>
<gene>
    <name evidence="3" type="ORF">FAK_34710</name>
</gene>
<dbReference type="AlphaFoldDB" id="A0AAU9EY21"/>
<sequence>MRLLHLHERLSARGGAERHLISLLKHQQGAHQTLLAVGFDDGSLPVAEQELIGPWLRVKGLARRGLRKRGEAAACRGLAAVIAEFRPDLIHLHNLMDPALLELAASSAPTVMTVQDHRMFCPGRGKLTPDDRLCSAPLGRACLACFEQPDYGRRMLALTRRRLDALRGMGRILVLSRYMARELTLAGVEPERVRVLPPPVDLPPALPGAPRRHHLLAGRLVGRKGVGQALEATKMFRHGAPLRIAGDGPLAGELARAAMLSQGRLSFDGWADRARMNQLLAGALSLWLPSLWAEPWGIVGLEALARGVPVVGTAVGGVPEWLLDGEHGFLVPPGDPAALARAADRLAAQPEEARRMGRAGRAWVAENLRREDLMRRLGEIYREAGELPTA</sequence>
<keyword evidence="3" id="KW-0808">Transferase</keyword>
<evidence type="ECO:0000259" key="1">
    <source>
        <dbReference type="Pfam" id="PF00534"/>
    </source>
</evidence>
<dbReference type="CDD" id="cd03801">
    <property type="entry name" value="GT4_PimA-like"/>
    <property type="match status" value="1"/>
</dbReference>
<feature type="domain" description="Glycosyltransferase subfamily 4-like N-terminal" evidence="2">
    <location>
        <begin position="14"/>
        <end position="202"/>
    </location>
</feature>
<keyword evidence="4" id="KW-1185">Reference proteome</keyword>
<dbReference type="InterPro" id="IPR001296">
    <property type="entry name" value="Glyco_trans_1"/>
</dbReference>
<protein>
    <submittedName>
        <fullName evidence="3">Glycosyl transferase</fullName>
    </submittedName>
</protein>
<dbReference type="SUPFAM" id="SSF53756">
    <property type="entry name" value="UDP-Glycosyltransferase/glycogen phosphorylase"/>
    <property type="match status" value="1"/>
</dbReference>